<protein>
    <submittedName>
        <fullName evidence="1">Uncharacterized protein</fullName>
    </submittedName>
</protein>
<dbReference type="EMBL" id="JABBWG010000010">
    <property type="protein sequence ID" value="KAG1819107.1"/>
    <property type="molecule type" value="Genomic_DNA"/>
</dbReference>
<gene>
    <name evidence="1" type="ORF">BJ212DRAFT_1344167</name>
</gene>
<name>A0A9P7JFB2_9AGAM</name>
<proteinExistence type="predicted"/>
<dbReference type="AlphaFoldDB" id="A0A9P7JFB2"/>
<dbReference type="GeneID" id="64629273"/>
<organism evidence="1 2">
    <name type="scientific">Suillus subaureus</name>
    <dbReference type="NCBI Taxonomy" id="48587"/>
    <lineage>
        <taxon>Eukaryota</taxon>
        <taxon>Fungi</taxon>
        <taxon>Dikarya</taxon>
        <taxon>Basidiomycota</taxon>
        <taxon>Agaricomycotina</taxon>
        <taxon>Agaricomycetes</taxon>
        <taxon>Agaricomycetidae</taxon>
        <taxon>Boletales</taxon>
        <taxon>Suillineae</taxon>
        <taxon>Suillaceae</taxon>
        <taxon>Suillus</taxon>
    </lineage>
</organism>
<dbReference type="Proteomes" id="UP000807769">
    <property type="component" value="Unassembled WGS sequence"/>
</dbReference>
<evidence type="ECO:0000313" key="2">
    <source>
        <dbReference type="Proteomes" id="UP000807769"/>
    </source>
</evidence>
<accession>A0A9P7JFB2</accession>
<comment type="caution">
    <text evidence="1">The sequence shown here is derived from an EMBL/GenBank/DDBJ whole genome shotgun (WGS) entry which is preliminary data.</text>
</comment>
<reference evidence="1" key="1">
    <citation type="journal article" date="2020" name="New Phytol.">
        <title>Comparative genomics reveals dynamic genome evolution in host specialist ectomycorrhizal fungi.</title>
        <authorList>
            <person name="Lofgren L.A."/>
            <person name="Nguyen N.H."/>
            <person name="Vilgalys R."/>
            <person name="Ruytinx J."/>
            <person name="Liao H.L."/>
            <person name="Branco S."/>
            <person name="Kuo A."/>
            <person name="LaButti K."/>
            <person name="Lipzen A."/>
            <person name="Andreopoulos W."/>
            <person name="Pangilinan J."/>
            <person name="Riley R."/>
            <person name="Hundley H."/>
            <person name="Na H."/>
            <person name="Barry K."/>
            <person name="Grigoriev I.V."/>
            <person name="Stajich J.E."/>
            <person name="Kennedy P.G."/>
        </authorList>
    </citation>
    <scope>NUCLEOTIDE SEQUENCE</scope>
    <source>
        <strain evidence="1">MN1</strain>
    </source>
</reference>
<evidence type="ECO:0000313" key="1">
    <source>
        <dbReference type="EMBL" id="KAG1819107.1"/>
    </source>
</evidence>
<dbReference type="RefSeq" id="XP_041194784.1">
    <property type="nucleotide sequence ID" value="XM_041335256.1"/>
</dbReference>
<keyword evidence="2" id="KW-1185">Reference proteome</keyword>
<sequence length="64" mass="7059">MRIYLEDATDMIGSLLNATQLPSLRGPTSWTPCRWSPSPIWSVEVRNLGASPLLALTFEVQTAV</sequence>
<feature type="non-terminal residue" evidence="1">
    <location>
        <position position="1"/>
    </location>
</feature>